<dbReference type="GO" id="GO:0005886">
    <property type="term" value="C:plasma membrane"/>
    <property type="evidence" value="ECO:0007669"/>
    <property type="project" value="UniProtKB-SubCell"/>
</dbReference>
<evidence type="ECO:0000256" key="6">
    <source>
        <dbReference type="ARBA" id="ARBA00022530"/>
    </source>
</evidence>
<dbReference type="AlphaFoldDB" id="A0A498LEV7"/>
<evidence type="ECO:0000256" key="10">
    <source>
        <dbReference type="ARBA" id="ARBA00022989"/>
    </source>
</evidence>
<evidence type="ECO:0000256" key="2">
    <source>
        <dbReference type="ARBA" id="ARBA00006735"/>
    </source>
</evidence>
<evidence type="ECO:0000313" key="16">
    <source>
        <dbReference type="EMBL" id="RXN06808.1"/>
    </source>
</evidence>
<evidence type="ECO:0000256" key="1">
    <source>
        <dbReference type="ARBA" id="ARBA00004498"/>
    </source>
</evidence>
<dbReference type="InterPro" id="IPR042235">
    <property type="entry name" value="ZP-C_dom"/>
</dbReference>
<dbReference type="GO" id="GO:0035803">
    <property type="term" value="P:egg coat formation"/>
    <property type="evidence" value="ECO:0007669"/>
    <property type="project" value="UniProtKB-UniRule"/>
</dbReference>
<dbReference type="STRING" id="84645.A0A498LEV7"/>
<keyword evidence="8" id="KW-0812">Transmembrane</keyword>
<dbReference type="Proteomes" id="UP000290572">
    <property type="component" value="Unassembled WGS sequence"/>
</dbReference>
<evidence type="ECO:0000256" key="14">
    <source>
        <dbReference type="RuleBase" id="RU367066"/>
    </source>
</evidence>
<dbReference type="InterPro" id="IPR048290">
    <property type="entry name" value="ZP_chr"/>
</dbReference>
<sequence length="352" mass="39685">MKASPGRQVTRVKTVAVICHENYMEIAIKADLFDVGLPVDASELRLGADSQFIPSCKVTALSTNEYIIAAELTDCGTQHWITDDSLIYTNLLIFTPQPSPDGVVRLEQAVVPIECYYSRKFDVTSNPIRPTWIPYGSTQSAVEELEFSLKLMTKREQEKTVGPLAIFPKKSKMGFLAPPRVKQGVPPVPSLSKDKKPMPHSSLWKNGVSAEMAFVCVFVCLYYYIYKTNLCLIDSKVPESSARFMPRKQNNVLQMQMDAFRFHEDHRNAIYITCQLKIVDLEVNIMNKACTYSVNRWLSVDGRDEVCKCCENTCDVISQKQTGKWSRLPKWSVSRDSTESNTVMLGPITVLG</sequence>
<dbReference type="GO" id="GO:0007339">
    <property type="term" value="P:binding of sperm to zona pellucida"/>
    <property type="evidence" value="ECO:0007669"/>
    <property type="project" value="UniProtKB-UniRule"/>
</dbReference>
<comment type="subcellular location">
    <subcellularLocation>
        <location evidence="1">Secreted</location>
        <location evidence="1">Extracellular space</location>
        <location evidence="1">Extracellular matrix</location>
    </subcellularLocation>
    <subcellularLocation>
        <location evidence="14">Zona pellucida</location>
    </subcellularLocation>
    <subcellularLocation>
        <location evidence="14">Cell membrane</location>
        <topology evidence="14">Single-pass type I membrane protein</topology>
    </subcellularLocation>
</comment>
<dbReference type="InterPro" id="IPR055355">
    <property type="entry name" value="ZP-C"/>
</dbReference>
<comment type="caution">
    <text evidence="16">The sequence shown here is derived from an EMBL/GenBank/DDBJ whole genome shotgun (WGS) entry which is preliminary data.</text>
</comment>
<evidence type="ECO:0000256" key="12">
    <source>
        <dbReference type="ARBA" id="ARBA00023157"/>
    </source>
</evidence>
<dbReference type="GO" id="GO:0032190">
    <property type="term" value="F:acrosin binding"/>
    <property type="evidence" value="ECO:0007669"/>
    <property type="project" value="TreeGrafter"/>
</dbReference>
<comment type="similarity">
    <text evidence="2 14">Belongs to the ZP domain family. ZPC subfamily.</text>
</comment>
<keyword evidence="4 14" id="KW-1003">Cell membrane</keyword>
<dbReference type="PROSITE" id="PS51034">
    <property type="entry name" value="ZP_2"/>
    <property type="match status" value="1"/>
</dbReference>
<gene>
    <name evidence="16" type="ORF">ROHU_012089</name>
</gene>
<evidence type="ECO:0000256" key="4">
    <source>
        <dbReference type="ARBA" id="ARBA00022475"/>
    </source>
</evidence>
<dbReference type="FunFam" id="2.60.40.4100:FF:000002">
    <property type="entry name" value="Zona pellucida sperm-binding protein 3"/>
    <property type="match status" value="1"/>
</dbReference>
<dbReference type="Gene3D" id="2.60.40.3210">
    <property type="entry name" value="Zona pellucida, ZP-N domain"/>
    <property type="match status" value="1"/>
</dbReference>
<comment type="domain">
    <text evidence="14">The ZP domain is involved in the polymerization of the ZP proteins to form the zona pellucida.</text>
</comment>
<evidence type="ECO:0000256" key="5">
    <source>
        <dbReference type="ARBA" id="ARBA00022525"/>
    </source>
</evidence>
<keyword evidence="11" id="KW-0472">Membrane</keyword>
<protein>
    <recommendedName>
        <fullName evidence="3 14">Zona pellucida sperm-binding protein 3</fullName>
    </recommendedName>
</protein>
<dbReference type="GO" id="GO:2000344">
    <property type="term" value="P:positive regulation of acrosome reaction"/>
    <property type="evidence" value="ECO:0007669"/>
    <property type="project" value="UniProtKB-UniRule"/>
</dbReference>
<dbReference type="Pfam" id="PF00100">
    <property type="entry name" value="Zona_pellucida"/>
    <property type="match status" value="1"/>
</dbReference>
<evidence type="ECO:0000313" key="17">
    <source>
        <dbReference type="Proteomes" id="UP000290572"/>
    </source>
</evidence>
<dbReference type="GO" id="GO:0035805">
    <property type="term" value="C:egg coat"/>
    <property type="evidence" value="ECO:0007669"/>
    <property type="project" value="UniProtKB-SubCell"/>
</dbReference>
<keyword evidence="10" id="KW-1133">Transmembrane helix</keyword>
<evidence type="ECO:0000256" key="13">
    <source>
        <dbReference type="ARBA" id="ARBA00023180"/>
    </source>
</evidence>
<keyword evidence="7 14" id="KW-0165">Cleavage on pair of basic residues</keyword>
<dbReference type="InterPro" id="IPR055356">
    <property type="entry name" value="ZP-N"/>
</dbReference>
<dbReference type="SMART" id="SM00241">
    <property type="entry name" value="ZP"/>
    <property type="match status" value="1"/>
</dbReference>
<proteinExistence type="evidence at protein level"/>
<keyword evidence="17" id="KW-1185">Reference proteome</keyword>
<evidence type="ECO:0000259" key="15">
    <source>
        <dbReference type="PROSITE" id="PS51034"/>
    </source>
</evidence>
<comment type="function">
    <text evidence="14">Component of the zona pellucida, an extracellular matrix surrounding oocytes which mediates sperm binding, induction of the acrosome reaction and prevents post-fertilization polyspermy. The zona pellucida is composed of 3 to 4 glycoproteins, ZP1, ZP2, ZP3, and ZP4. ZP3 is essential for sperm binding and zona matrix formation.</text>
</comment>
<comment type="PTM">
    <text evidence="14">Proteolytically cleaved before the transmembrane segment to yield the secreted ectodomain incorporated in the zona pellucida.</text>
</comment>
<evidence type="ECO:0000256" key="9">
    <source>
        <dbReference type="ARBA" id="ARBA00022729"/>
    </source>
</evidence>
<dbReference type="Pfam" id="PF23344">
    <property type="entry name" value="ZP-N"/>
    <property type="match status" value="1"/>
</dbReference>
<dbReference type="PANTHER" id="PTHR11576:SF2">
    <property type="entry name" value="ZONA PELLUCIDA SPERM-BINDING PROTEIN 3"/>
    <property type="match status" value="1"/>
</dbReference>
<dbReference type="FunFam" id="2.60.40.3210:FF:000001">
    <property type="entry name" value="Zona pellucida sperm-binding protein 3"/>
    <property type="match status" value="1"/>
</dbReference>
<evidence type="ECO:0000256" key="11">
    <source>
        <dbReference type="ARBA" id="ARBA00023136"/>
    </source>
</evidence>
<evidence type="ECO:0007829" key="18">
    <source>
        <dbReference type="PeptideAtlas" id="A0A498LEV7"/>
    </source>
</evidence>
<keyword evidence="5 14" id="KW-0964">Secreted</keyword>
<reference evidence="16 17" key="1">
    <citation type="submission" date="2018-03" db="EMBL/GenBank/DDBJ databases">
        <title>Draft genome sequence of Rohu Carp (Labeo rohita).</title>
        <authorList>
            <person name="Das P."/>
            <person name="Kushwaha B."/>
            <person name="Joshi C.G."/>
            <person name="Kumar D."/>
            <person name="Nagpure N.S."/>
            <person name="Sahoo L."/>
            <person name="Das S.P."/>
            <person name="Bit A."/>
            <person name="Patnaik S."/>
            <person name="Meher P.K."/>
            <person name="Jayasankar P."/>
            <person name="Koringa P.G."/>
            <person name="Patel N.V."/>
            <person name="Hinsu A.T."/>
            <person name="Kumar R."/>
            <person name="Pandey M."/>
            <person name="Agarwal S."/>
            <person name="Srivastava S."/>
            <person name="Singh M."/>
            <person name="Iquebal M.A."/>
            <person name="Jaiswal S."/>
            <person name="Angadi U.B."/>
            <person name="Kumar N."/>
            <person name="Raza M."/>
            <person name="Shah T.M."/>
            <person name="Rai A."/>
            <person name="Jena J.K."/>
        </authorList>
    </citation>
    <scope>NUCLEOTIDE SEQUENCE [LARGE SCALE GENOMIC DNA]</scope>
    <source>
        <strain evidence="16">DASCIFA01</strain>
        <tissue evidence="16">Testis</tissue>
    </source>
</reference>
<keyword evidence="13" id="KW-0325">Glycoprotein</keyword>
<dbReference type="EMBL" id="QBIY01013357">
    <property type="protein sequence ID" value="RXN06808.1"/>
    <property type="molecule type" value="Genomic_DNA"/>
</dbReference>
<keyword evidence="12 14" id="KW-1015">Disulfide bond</keyword>
<evidence type="ECO:0000256" key="7">
    <source>
        <dbReference type="ARBA" id="ARBA00022685"/>
    </source>
</evidence>
<evidence type="ECO:0000256" key="8">
    <source>
        <dbReference type="ARBA" id="ARBA00022692"/>
    </source>
</evidence>
<dbReference type="GO" id="GO:0035804">
    <property type="term" value="F:structural constituent of egg coat"/>
    <property type="evidence" value="ECO:0007669"/>
    <property type="project" value="UniProtKB-UniRule"/>
</dbReference>
<accession>A0A498LEV7</accession>
<keyword evidence="18" id="KW-1267">Proteomics identification</keyword>
<dbReference type="PANTHER" id="PTHR11576">
    <property type="entry name" value="ZONA PELLUCIDA SPERM-BINDING PROTEIN 3"/>
    <property type="match status" value="1"/>
</dbReference>
<dbReference type="Gene3D" id="2.60.40.4100">
    <property type="entry name" value="Zona pellucida, ZP-C domain"/>
    <property type="match status" value="1"/>
</dbReference>
<dbReference type="InterPro" id="IPR001507">
    <property type="entry name" value="ZP_dom"/>
</dbReference>
<dbReference type="PRINTS" id="PR00023">
    <property type="entry name" value="ZPELLUCIDA"/>
</dbReference>
<name>A0A498LEV7_LABRO</name>
<evidence type="ECO:0000256" key="3">
    <source>
        <dbReference type="ARBA" id="ARBA00017980"/>
    </source>
</evidence>
<organism evidence="16 17">
    <name type="scientific">Labeo rohita</name>
    <name type="common">Indian major carp</name>
    <name type="synonym">Cyprinus rohita</name>
    <dbReference type="NCBI Taxonomy" id="84645"/>
    <lineage>
        <taxon>Eukaryota</taxon>
        <taxon>Metazoa</taxon>
        <taxon>Chordata</taxon>
        <taxon>Craniata</taxon>
        <taxon>Vertebrata</taxon>
        <taxon>Euteleostomi</taxon>
        <taxon>Actinopterygii</taxon>
        <taxon>Neopterygii</taxon>
        <taxon>Teleostei</taxon>
        <taxon>Ostariophysi</taxon>
        <taxon>Cypriniformes</taxon>
        <taxon>Cyprinidae</taxon>
        <taxon>Labeoninae</taxon>
        <taxon>Labeonini</taxon>
        <taxon>Labeo</taxon>
    </lineage>
</organism>
<keyword evidence="6 14" id="KW-0272">Extracellular matrix</keyword>
<feature type="domain" description="ZP" evidence="15">
    <location>
        <begin position="18"/>
        <end position="297"/>
    </location>
</feature>
<keyword evidence="9 14" id="KW-0732">Signal</keyword>